<organism evidence="2 3">
    <name type="scientific">Babesia ovis</name>
    <dbReference type="NCBI Taxonomy" id="5869"/>
    <lineage>
        <taxon>Eukaryota</taxon>
        <taxon>Sar</taxon>
        <taxon>Alveolata</taxon>
        <taxon>Apicomplexa</taxon>
        <taxon>Aconoidasida</taxon>
        <taxon>Piroplasmida</taxon>
        <taxon>Babesiidae</taxon>
        <taxon>Babesia</taxon>
    </lineage>
</organism>
<dbReference type="GO" id="GO:0016747">
    <property type="term" value="F:acyltransferase activity, transferring groups other than amino-acyl groups"/>
    <property type="evidence" value="ECO:0007669"/>
    <property type="project" value="InterPro"/>
</dbReference>
<dbReference type="SUPFAM" id="SSF55729">
    <property type="entry name" value="Acyl-CoA N-acyltransferases (Nat)"/>
    <property type="match status" value="1"/>
</dbReference>
<dbReference type="CDD" id="cd04301">
    <property type="entry name" value="NAT_SF"/>
    <property type="match status" value="1"/>
</dbReference>
<dbReference type="InterPro" id="IPR016181">
    <property type="entry name" value="Acyl_CoA_acyltransferase"/>
</dbReference>
<dbReference type="Proteomes" id="UP001057455">
    <property type="component" value="Unassembled WGS sequence"/>
</dbReference>
<evidence type="ECO:0000259" key="1">
    <source>
        <dbReference type="PROSITE" id="PS51186"/>
    </source>
</evidence>
<dbReference type="OrthoDB" id="10039976at2759"/>
<protein>
    <submittedName>
        <fullName evidence="2">Acetyltransferase domain-containing protein</fullName>
    </submittedName>
</protein>
<dbReference type="AlphaFoldDB" id="A0A9W5TAJ6"/>
<gene>
    <name evidence="2" type="ORF">BaOVIS_016970</name>
</gene>
<accession>A0A9W5TAJ6</accession>
<reference evidence="2" key="1">
    <citation type="submission" date="2019-12" db="EMBL/GenBank/DDBJ databases">
        <title>Genome sequence of Babesia ovis.</title>
        <authorList>
            <person name="Yamagishi J."/>
            <person name="Sevinc F."/>
            <person name="Xuan X."/>
        </authorList>
    </citation>
    <scope>NUCLEOTIDE SEQUENCE</scope>
    <source>
        <strain evidence="2">Selcuk</strain>
    </source>
</reference>
<comment type="caution">
    <text evidence="2">The sequence shown here is derived from an EMBL/GenBank/DDBJ whole genome shotgun (WGS) entry which is preliminary data.</text>
</comment>
<keyword evidence="3" id="KW-1185">Reference proteome</keyword>
<dbReference type="Pfam" id="PF00583">
    <property type="entry name" value="Acetyltransf_1"/>
    <property type="match status" value="1"/>
</dbReference>
<sequence length="197" mass="22853">MDVTEDCTSLFDKKVVSSHEFTSNGMRLLFRHLESYDDYTQVRPLVEKLSRCVTFHSREYVEVMLNYPSFYPFVVCLLEDTSTGDDSSPVDNDHSSVPPSADFCSRSDRPKIIGYLEVYVMPHLGRSFDCRLERIIVDPEYRNRGVCQNMLRHAITFCTSVLHCNRIDLISDNPVALHIYQKFGFKQVMVNTYRKSV</sequence>
<dbReference type="Gene3D" id="3.40.630.30">
    <property type="match status" value="1"/>
</dbReference>
<evidence type="ECO:0000313" key="3">
    <source>
        <dbReference type="Proteomes" id="UP001057455"/>
    </source>
</evidence>
<dbReference type="PROSITE" id="PS51186">
    <property type="entry name" value="GNAT"/>
    <property type="match status" value="1"/>
</dbReference>
<evidence type="ECO:0000313" key="2">
    <source>
        <dbReference type="EMBL" id="GFE54293.1"/>
    </source>
</evidence>
<feature type="domain" description="N-acetyltransferase" evidence="1">
    <location>
        <begin position="61"/>
        <end position="197"/>
    </location>
</feature>
<dbReference type="InterPro" id="IPR000182">
    <property type="entry name" value="GNAT_dom"/>
</dbReference>
<proteinExistence type="predicted"/>
<name>A0A9W5TAJ6_BABOV</name>
<dbReference type="EMBL" id="BLIY01000014">
    <property type="protein sequence ID" value="GFE54293.1"/>
    <property type="molecule type" value="Genomic_DNA"/>
</dbReference>